<comment type="caution">
    <text evidence="2">The sequence shown here is derived from an EMBL/GenBank/DDBJ whole genome shotgun (WGS) entry which is preliminary data.</text>
</comment>
<dbReference type="PANTHER" id="PTHR10900">
    <property type="entry name" value="PERIOSTIN-RELATED"/>
    <property type="match status" value="1"/>
</dbReference>
<dbReference type="EMBL" id="JAANIA010000279">
    <property type="protein sequence ID" value="KAG5325160.1"/>
    <property type="molecule type" value="Genomic_DNA"/>
</dbReference>
<dbReference type="GO" id="GO:0005615">
    <property type="term" value="C:extracellular space"/>
    <property type="evidence" value="ECO:0007669"/>
    <property type="project" value="TreeGrafter"/>
</dbReference>
<evidence type="ECO:0000259" key="1">
    <source>
        <dbReference type="PROSITE" id="PS50213"/>
    </source>
</evidence>
<dbReference type="Gene3D" id="2.30.180.10">
    <property type="entry name" value="FAS1 domain"/>
    <property type="match status" value="3"/>
</dbReference>
<dbReference type="Proteomes" id="UP000668214">
    <property type="component" value="Unassembled WGS sequence"/>
</dbReference>
<gene>
    <name evidence="2" type="primary">Fas1_0</name>
    <name evidence="2" type="ORF">G6Z78_0007829</name>
</gene>
<dbReference type="GO" id="GO:0030198">
    <property type="term" value="P:extracellular matrix organization"/>
    <property type="evidence" value="ECO:0007669"/>
    <property type="project" value="TreeGrafter"/>
</dbReference>
<proteinExistence type="predicted"/>
<sequence length="717" mass="81080">MFESRIPATAKGDRRDVRVKAGGLGDINRCASSFARVVLVLRSAVAPVPRVARHHEWRANRPLTIEELRDSISSELEGNPPLWITRRPGRYGVDVYINNAMILLEQSNFQSKLKVNGDTMTQVLHIINEVLEPVRSNSMESPVYNPNAFQFLNQSENLNLGDHRVRTFRQQIVIEKKESIYKAEGRFTFFIPVDEGFKPVPRPRLIDRLVIDGHVIPYEVLFTAPTPDNLQYPTLVFSDNLKVVISFSKSQNKVYVQSNTLVGDATHTDGVVLAEIVKGNIPVRNGVVHLIARPLMVVDNTVRGFLEEKEDGPVYKFYETIRDFGDDIMSTISHLHDVTLFAPSNEALNEPNVKQMLQDKNRMKEILKLHYVKERLTLDKIKDKSVSQKSSFPSGDSRDERTESALTWLGAIRKFGFLGLSGLEDKKKVSCGRKETPNVITMHEDCSALINFAQSRLARRAPLGFLQVATAAEKKKLYFNVVQGPMENQTVTVEGGGVNATIITANIAATNGIIHIIDRLLGVPYTTVLDKLRTDPMLNSTYVLGQRRGFNDQLNDTKKRFTYFAPYDYAWKDAANNYPSTTKKLFMTEFSYHAKQILERHLIIADQAYTMAKLKEMSNDTLYLPAARDTLKLRIKEHSENERYDENAIRPETSGYQVEWEGKKIRVIRPDVECTNGIIHVIGSVFLKDSDVRVTGGASLATLAPHLIMILIAKWHL</sequence>
<dbReference type="GO" id="GO:0031012">
    <property type="term" value="C:extracellular matrix"/>
    <property type="evidence" value="ECO:0007669"/>
    <property type="project" value="TreeGrafter"/>
</dbReference>
<feature type="domain" description="FAS1" evidence="1">
    <location>
        <begin position="145"/>
        <end position="295"/>
    </location>
</feature>
<dbReference type="PANTHER" id="PTHR10900:SF77">
    <property type="entry name" value="FI19380P1"/>
    <property type="match status" value="1"/>
</dbReference>
<dbReference type="GO" id="GO:0007155">
    <property type="term" value="P:cell adhesion"/>
    <property type="evidence" value="ECO:0007669"/>
    <property type="project" value="TreeGrafter"/>
</dbReference>
<feature type="domain" description="FAS1" evidence="1">
    <location>
        <begin position="301"/>
        <end position="521"/>
    </location>
</feature>
<name>A0A836FST5_9HYME</name>
<protein>
    <submittedName>
        <fullName evidence="2">FAS1 protein</fullName>
    </submittedName>
</protein>
<organism evidence="2 3">
    <name type="scientific">Pseudoatta argentina</name>
    <dbReference type="NCBI Taxonomy" id="621737"/>
    <lineage>
        <taxon>Eukaryota</taxon>
        <taxon>Metazoa</taxon>
        <taxon>Ecdysozoa</taxon>
        <taxon>Arthropoda</taxon>
        <taxon>Hexapoda</taxon>
        <taxon>Insecta</taxon>
        <taxon>Pterygota</taxon>
        <taxon>Neoptera</taxon>
        <taxon>Endopterygota</taxon>
        <taxon>Hymenoptera</taxon>
        <taxon>Apocrita</taxon>
        <taxon>Aculeata</taxon>
        <taxon>Formicoidea</taxon>
        <taxon>Formicidae</taxon>
        <taxon>Myrmicinae</taxon>
        <taxon>Pseudoatta</taxon>
    </lineage>
</organism>
<dbReference type="InterPro" id="IPR000782">
    <property type="entry name" value="FAS1_domain"/>
</dbReference>
<evidence type="ECO:0000313" key="3">
    <source>
        <dbReference type="Proteomes" id="UP000668214"/>
    </source>
</evidence>
<feature type="non-terminal residue" evidence="2">
    <location>
        <position position="1"/>
    </location>
</feature>
<dbReference type="Pfam" id="PF02469">
    <property type="entry name" value="Fasciclin"/>
    <property type="match status" value="4"/>
</dbReference>
<keyword evidence="3" id="KW-1185">Reference proteome</keyword>
<dbReference type="AlphaFoldDB" id="A0A836FST5"/>
<accession>A0A836FST5</accession>
<reference evidence="2" key="1">
    <citation type="submission" date="2020-02" db="EMBL/GenBank/DDBJ databases">
        <title>Relaxed selection underlies rapid genomic changes in the transitions from sociality to social parasitism in ants.</title>
        <authorList>
            <person name="Bi X."/>
        </authorList>
    </citation>
    <scope>NUCLEOTIDE SEQUENCE</scope>
    <source>
        <strain evidence="2">BGI-DK2014c</strain>
        <tissue evidence="2">Whole body</tissue>
    </source>
</reference>
<feature type="domain" description="FAS1" evidence="1">
    <location>
        <begin position="525"/>
        <end position="686"/>
    </location>
</feature>
<dbReference type="SMART" id="SM00554">
    <property type="entry name" value="FAS1"/>
    <property type="match status" value="3"/>
</dbReference>
<dbReference type="InterPro" id="IPR036378">
    <property type="entry name" value="FAS1_dom_sf"/>
</dbReference>
<feature type="non-terminal residue" evidence="2">
    <location>
        <position position="717"/>
    </location>
</feature>
<dbReference type="InterPro" id="IPR050904">
    <property type="entry name" value="Adhesion/Biosynth-related"/>
</dbReference>
<dbReference type="SUPFAM" id="SSF82153">
    <property type="entry name" value="FAS1 domain"/>
    <property type="match status" value="3"/>
</dbReference>
<dbReference type="PROSITE" id="PS50213">
    <property type="entry name" value="FAS1"/>
    <property type="match status" value="3"/>
</dbReference>
<evidence type="ECO:0000313" key="2">
    <source>
        <dbReference type="EMBL" id="KAG5325160.1"/>
    </source>
</evidence>
<dbReference type="GO" id="GO:0050839">
    <property type="term" value="F:cell adhesion molecule binding"/>
    <property type="evidence" value="ECO:0007669"/>
    <property type="project" value="TreeGrafter"/>
</dbReference>